<protein>
    <submittedName>
        <fullName evidence="2">Uncharacterized protein</fullName>
    </submittedName>
</protein>
<sequence length="95" mass="9738">MPAIPERDGLLNHGRDAGGPARRAAAVTPSDTVDLTAYAKALYVGGAGNVRVLTVGAEDGDAVTFANHPVGWLPVQVRRVLATGTTATQIVAAFD</sequence>
<gene>
    <name evidence="2" type="ORF">HNP47_001426</name>
</gene>
<dbReference type="AlphaFoldDB" id="A0A7W9FTU1"/>
<name>A0A7W9FTU1_BREVE</name>
<feature type="compositionally biased region" description="Basic and acidic residues" evidence="1">
    <location>
        <begin position="1"/>
        <end position="16"/>
    </location>
</feature>
<dbReference type="EMBL" id="JACHLJ010000001">
    <property type="protein sequence ID" value="MBB5771457.1"/>
    <property type="molecule type" value="Genomic_DNA"/>
</dbReference>
<evidence type="ECO:0000313" key="3">
    <source>
        <dbReference type="Proteomes" id="UP000556201"/>
    </source>
</evidence>
<proteinExistence type="predicted"/>
<accession>A0A7W9FTU1</accession>
<organism evidence="2 3">
    <name type="scientific">Brevundimonas vesicularis</name>
    <name type="common">Pseudomonas vesicularis</name>
    <dbReference type="NCBI Taxonomy" id="41276"/>
    <lineage>
        <taxon>Bacteria</taxon>
        <taxon>Pseudomonadati</taxon>
        <taxon>Pseudomonadota</taxon>
        <taxon>Alphaproteobacteria</taxon>
        <taxon>Caulobacterales</taxon>
        <taxon>Caulobacteraceae</taxon>
        <taxon>Brevundimonas</taxon>
    </lineage>
</organism>
<comment type="caution">
    <text evidence="2">The sequence shown here is derived from an EMBL/GenBank/DDBJ whole genome shotgun (WGS) entry which is preliminary data.</text>
</comment>
<reference evidence="2 3" key="1">
    <citation type="submission" date="2020-08" db="EMBL/GenBank/DDBJ databases">
        <title>Functional genomics of gut bacteria from endangered species of beetles.</title>
        <authorList>
            <person name="Carlos-Shanley C."/>
        </authorList>
    </citation>
    <scope>NUCLEOTIDE SEQUENCE [LARGE SCALE GENOMIC DNA]</scope>
    <source>
        <strain evidence="2 3">S00192</strain>
    </source>
</reference>
<feature type="region of interest" description="Disordered" evidence="1">
    <location>
        <begin position="1"/>
        <end position="26"/>
    </location>
</feature>
<evidence type="ECO:0000256" key="1">
    <source>
        <dbReference type="SAM" id="MobiDB-lite"/>
    </source>
</evidence>
<dbReference type="Proteomes" id="UP000556201">
    <property type="component" value="Unassembled WGS sequence"/>
</dbReference>
<dbReference type="RefSeq" id="WP_184278899.1">
    <property type="nucleotide sequence ID" value="NZ_JACHLJ010000001.1"/>
</dbReference>
<evidence type="ECO:0000313" key="2">
    <source>
        <dbReference type="EMBL" id="MBB5771457.1"/>
    </source>
</evidence>